<dbReference type="Proteomes" id="UP000741360">
    <property type="component" value="Unassembled WGS sequence"/>
</dbReference>
<feature type="domain" description="Polymerase beta nucleotidyltransferase" evidence="1">
    <location>
        <begin position="26"/>
        <end position="97"/>
    </location>
</feature>
<dbReference type="AlphaFoldDB" id="A0A932GS87"/>
<evidence type="ECO:0000313" key="2">
    <source>
        <dbReference type="EMBL" id="MBI3016216.1"/>
    </source>
</evidence>
<accession>A0A932GS87</accession>
<sequence>MDGVIAAQALDEVRRIIWEVVGKGTATVYLFGSWARGDAGPNADIDLAIEAHAPLPRGTLALLRERLEESHVPYRVDVVNLEDVDPDFRRRVLEEGIRWSD</sequence>
<reference evidence="2" key="1">
    <citation type="submission" date="2020-07" db="EMBL/GenBank/DDBJ databases">
        <title>Huge and variable diversity of episymbiotic CPR bacteria and DPANN archaea in groundwater ecosystems.</title>
        <authorList>
            <person name="He C.Y."/>
            <person name="Keren R."/>
            <person name="Whittaker M."/>
            <person name="Farag I.F."/>
            <person name="Doudna J."/>
            <person name="Cate J.H.D."/>
            <person name="Banfield J.F."/>
        </authorList>
    </citation>
    <scope>NUCLEOTIDE SEQUENCE</scope>
    <source>
        <strain evidence="2">NC_groundwater_717_Ag_S-0.2um_59_8</strain>
    </source>
</reference>
<dbReference type="InterPro" id="IPR052930">
    <property type="entry name" value="TA_antitoxin_MntA"/>
</dbReference>
<dbReference type="InterPro" id="IPR043519">
    <property type="entry name" value="NT_sf"/>
</dbReference>
<proteinExistence type="predicted"/>
<dbReference type="PANTHER" id="PTHR43852">
    <property type="entry name" value="NUCLEOTIDYLTRANSFERASE"/>
    <property type="match status" value="1"/>
</dbReference>
<dbReference type="PANTHER" id="PTHR43852:SF2">
    <property type="entry name" value="PROTEIN ADENYLYLTRANSFERASE MNTA"/>
    <property type="match status" value="1"/>
</dbReference>
<evidence type="ECO:0000313" key="3">
    <source>
        <dbReference type="Proteomes" id="UP000741360"/>
    </source>
</evidence>
<evidence type="ECO:0000259" key="1">
    <source>
        <dbReference type="Pfam" id="PF18765"/>
    </source>
</evidence>
<dbReference type="SUPFAM" id="SSF81301">
    <property type="entry name" value="Nucleotidyltransferase"/>
    <property type="match status" value="1"/>
</dbReference>
<dbReference type="Gene3D" id="3.30.460.10">
    <property type="entry name" value="Beta Polymerase, domain 2"/>
    <property type="match status" value="1"/>
</dbReference>
<dbReference type="InterPro" id="IPR041633">
    <property type="entry name" value="Polbeta"/>
</dbReference>
<name>A0A932GS87_UNCTE</name>
<dbReference type="CDD" id="cd05403">
    <property type="entry name" value="NT_KNTase_like"/>
    <property type="match status" value="1"/>
</dbReference>
<dbReference type="EMBL" id="JACPSX010000277">
    <property type="protein sequence ID" value="MBI3016216.1"/>
    <property type="molecule type" value="Genomic_DNA"/>
</dbReference>
<protein>
    <submittedName>
        <fullName evidence="2">Nucleotidyltransferase domain-containing protein</fullName>
    </submittedName>
</protein>
<comment type="caution">
    <text evidence="2">The sequence shown here is derived from an EMBL/GenBank/DDBJ whole genome shotgun (WGS) entry which is preliminary data.</text>
</comment>
<organism evidence="2 3">
    <name type="scientific">Tectimicrobiota bacterium</name>
    <dbReference type="NCBI Taxonomy" id="2528274"/>
    <lineage>
        <taxon>Bacteria</taxon>
        <taxon>Pseudomonadati</taxon>
        <taxon>Nitrospinota/Tectimicrobiota group</taxon>
        <taxon>Candidatus Tectimicrobiota</taxon>
    </lineage>
</organism>
<dbReference type="Pfam" id="PF18765">
    <property type="entry name" value="Polbeta"/>
    <property type="match status" value="1"/>
</dbReference>
<gene>
    <name evidence="2" type="ORF">HYY65_14400</name>
</gene>